<dbReference type="AlphaFoldDB" id="A0A0W8E7K1"/>
<proteinExistence type="predicted"/>
<accession>A0A0W8E7K1</accession>
<dbReference type="EMBL" id="LNQE01001845">
    <property type="protein sequence ID" value="KUG04572.1"/>
    <property type="molecule type" value="Genomic_DNA"/>
</dbReference>
<feature type="compositionally biased region" description="Polar residues" evidence="1">
    <location>
        <begin position="1"/>
        <end position="23"/>
    </location>
</feature>
<sequence>MTSFRVSQTNGKAKASPVTTVSQEALPAFKPGDNTTEDPSIEPMIKAIN</sequence>
<organism evidence="2">
    <name type="scientific">hydrocarbon metagenome</name>
    <dbReference type="NCBI Taxonomy" id="938273"/>
    <lineage>
        <taxon>unclassified sequences</taxon>
        <taxon>metagenomes</taxon>
        <taxon>ecological metagenomes</taxon>
    </lineage>
</organism>
<comment type="caution">
    <text evidence="2">The sequence shown here is derived from an EMBL/GenBank/DDBJ whole genome shotgun (WGS) entry which is preliminary data.</text>
</comment>
<feature type="region of interest" description="Disordered" evidence="1">
    <location>
        <begin position="1"/>
        <end position="49"/>
    </location>
</feature>
<protein>
    <submittedName>
        <fullName evidence="2">Uncharacterized protein</fullName>
    </submittedName>
</protein>
<reference evidence="2" key="1">
    <citation type="journal article" date="2015" name="Proc. Natl. Acad. Sci. U.S.A.">
        <title>Networks of energetic and metabolic interactions define dynamics in microbial communities.</title>
        <authorList>
            <person name="Embree M."/>
            <person name="Liu J.K."/>
            <person name="Al-Bassam M.M."/>
            <person name="Zengler K."/>
        </authorList>
    </citation>
    <scope>NUCLEOTIDE SEQUENCE</scope>
</reference>
<name>A0A0W8E7K1_9ZZZZ</name>
<evidence type="ECO:0000313" key="2">
    <source>
        <dbReference type="EMBL" id="KUG04572.1"/>
    </source>
</evidence>
<evidence type="ECO:0000256" key="1">
    <source>
        <dbReference type="SAM" id="MobiDB-lite"/>
    </source>
</evidence>
<gene>
    <name evidence="2" type="ORF">ASZ90_018064</name>
</gene>